<evidence type="ECO:0000256" key="3">
    <source>
        <dbReference type="ARBA" id="ARBA00023004"/>
    </source>
</evidence>
<dbReference type="GO" id="GO:0046872">
    <property type="term" value="F:metal ion binding"/>
    <property type="evidence" value="ECO:0007669"/>
    <property type="project" value="UniProtKB-KW"/>
</dbReference>
<dbReference type="PROSITE" id="PS00198">
    <property type="entry name" value="4FE4S_FER_1"/>
    <property type="match status" value="1"/>
</dbReference>
<accession>A0A5J4X369</accession>
<evidence type="ECO:0000313" key="7">
    <source>
        <dbReference type="Proteomes" id="UP000324800"/>
    </source>
</evidence>
<dbReference type="EMBL" id="SNRW01000428">
    <property type="protein sequence ID" value="KAA6401196.1"/>
    <property type="molecule type" value="Genomic_DNA"/>
</dbReference>
<dbReference type="Proteomes" id="UP000324800">
    <property type="component" value="Unassembled WGS sequence"/>
</dbReference>
<dbReference type="Gene3D" id="3.30.70.20">
    <property type="match status" value="1"/>
</dbReference>
<comment type="caution">
    <text evidence="6">The sequence shown here is derived from an EMBL/GenBank/DDBJ whole genome shotgun (WGS) entry which is preliminary data.</text>
</comment>
<dbReference type="PANTHER" id="PTHR43687:SF1">
    <property type="entry name" value="FERREDOXIN III"/>
    <property type="match status" value="1"/>
</dbReference>
<dbReference type="PANTHER" id="PTHR43687">
    <property type="entry name" value="ADENYLYLSULFATE REDUCTASE, BETA SUBUNIT"/>
    <property type="match status" value="1"/>
</dbReference>
<dbReference type="InterPro" id="IPR017900">
    <property type="entry name" value="4Fe4S_Fe_S_CS"/>
</dbReference>
<evidence type="ECO:0000256" key="4">
    <source>
        <dbReference type="ARBA" id="ARBA00023014"/>
    </source>
</evidence>
<dbReference type="PROSITE" id="PS51379">
    <property type="entry name" value="4FE4S_FER_2"/>
    <property type="match status" value="2"/>
</dbReference>
<feature type="domain" description="4Fe-4S ferredoxin-type" evidence="5">
    <location>
        <begin position="217"/>
        <end position="246"/>
    </location>
</feature>
<evidence type="ECO:0000256" key="1">
    <source>
        <dbReference type="ARBA" id="ARBA00022485"/>
    </source>
</evidence>
<dbReference type="InterPro" id="IPR050572">
    <property type="entry name" value="Fe-S_Ferredoxin"/>
</dbReference>
<reference evidence="6 7" key="1">
    <citation type="submission" date="2019-03" db="EMBL/GenBank/DDBJ databases">
        <title>Single cell metagenomics reveals metabolic interactions within the superorganism composed of flagellate Streblomastix strix and complex community of Bacteroidetes bacteria on its surface.</title>
        <authorList>
            <person name="Treitli S.C."/>
            <person name="Kolisko M."/>
            <person name="Husnik F."/>
            <person name="Keeling P."/>
            <person name="Hampl V."/>
        </authorList>
    </citation>
    <scope>NUCLEOTIDE SEQUENCE [LARGE SCALE GENOMIC DNA]</scope>
    <source>
        <strain evidence="6">ST1C</strain>
    </source>
</reference>
<dbReference type="AlphaFoldDB" id="A0A5J4X369"/>
<protein>
    <submittedName>
        <fullName evidence="6">Ferredoxin 4Fe-4S</fullName>
    </submittedName>
</protein>
<keyword evidence="3" id="KW-0408">Iron</keyword>
<organism evidence="6 7">
    <name type="scientific">Streblomastix strix</name>
    <dbReference type="NCBI Taxonomy" id="222440"/>
    <lineage>
        <taxon>Eukaryota</taxon>
        <taxon>Metamonada</taxon>
        <taxon>Preaxostyla</taxon>
        <taxon>Oxymonadida</taxon>
        <taxon>Streblomastigidae</taxon>
        <taxon>Streblomastix</taxon>
    </lineage>
</organism>
<name>A0A5J4X369_9EUKA</name>
<keyword evidence="1" id="KW-0004">4Fe-4S</keyword>
<proteinExistence type="predicted"/>
<dbReference type="SUPFAM" id="SSF54862">
    <property type="entry name" value="4Fe-4S ferredoxins"/>
    <property type="match status" value="1"/>
</dbReference>
<keyword evidence="2" id="KW-0479">Metal-binding</keyword>
<evidence type="ECO:0000259" key="5">
    <source>
        <dbReference type="PROSITE" id="PS51379"/>
    </source>
</evidence>
<gene>
    <name evidence="6" type="ORF">EZS28_003278</name>
</gene>
<sequence>MHILFITYSLSGNTLFVAESIGKVLKEQYGHIITFVDAAQLIKAAKLGRDKKSESPIRILDCKELQELRSQLAQTDVLGLGCFISFYLPGFGFEEIFDIKVLAPDLFTNLKFFFSYTTCGGAQNNISDILATIINRRAPNAFYLGHLNLIAPDNFAAIQPPKPYLDAWDQDNEIIKIDPFANQLGQSLKDPELKGVEFKLITNIDYTQQLSTLNVTGPPKLDESKCVKCGTCVKVCPYDVIKFGSTGFPEWDINSCLGCCRCFNKCPHEAIDFPKVYGSLRSKYPKPDFTKVGVGNGKNSKGEIMQPLPKPSELVARMSWKP</sequence>
<keyword evidence="4" id="KW-0411">Iron-sulfur</keyword>
<dbReference type="InterPro" id="IPR017896">
    <property type="entry name" value="4Fe4S_Fe-S-bd"/>
</dbReference>
<evidence type="ECO:0000313" key="6">
    <source>
        <dbReference type="EMBL" id="KAA6401196.1"/>
    </source>
</evidence>
<dbReference type="SUPFAM" id="SSF52218">
    <property type="entry name" value="Flavoproteins"/>
    <property type="match status" value="1"/>
</dbReference>
<feature type="domain" description="4Fe-4S ferredoxin-type" evidence="5">
    <location>
        <begin position="247"/>
        <end position="276"/>
    </location>
</feature>
<dbReference type="GO" id="GO:0051539">
    <property type="term" value="F:4 iron, 4 sulfur cluster binding"/>
    <property type="evidence" value="ECO:0007669"/>
    <property type="project" value="UniProtKB-KW"/>
</dbReference>
<evidence type="ECO:0000256" key="2">
    <source>
        <dbReference type="ARBA" id="ARBA00022723"/>
    </source>
</evidence>
<dbReference type="InterPro" id="IPR029039">
    <property type="entry name" value="Flavoprotein-like_sf"/>
</dbReference>
<dbReference type="Pfam" id="PF00037">
    <property type="entry name" value="Fer4"/>
    <property type="match status" value="1"/>
</dbReference>